<dbReference type="PANTHER" id="PTHR30504">
    <property type="entry name" value="GLUCANS BIOSYNTHESIS PROTEIN"/>
    <property type="match status" value="1"/>
</dbReference>
<dbReference type="InterPro" id="IPR011013">
    <property type="entry name" value="Gal_mutarotase_sf_dom"/>
</dbReference>
<dbReference type="InterPro" id="IPR014718">
    <property type="entry name" value="GH-type_carb-bd"/>
</dbReference>
<dbReference type="Proteomes" id="UP000027331">
    <property type="component" value="Unassembled WGS sequence"/>
</dbReference>
<comment type="similarity">
    <text evidence="4 7">Belongs to the OpgD/OpgG family.</text>
</comment>
<evidence type="ECO:0000313" key="13">
    <source>
        <dbReference type="Proteomes" id="UP000050491"/>
    </source>
</evidence>
<feature type="chain" id="PRO_5008980812" description="Glucans biosynthesis protein G" evidence="7">
    <location>
        <begin position="36"/>
        <end position="545"/>
    </location>
</feature>
<keyword evidence="5 7" id="KW-0732">Signal</keyword>
<dbReference type="PANTHER" id="PTHR30504:SF2">
    <property type="entry name" value="GLUCANS BIOSYNTHESIS PROTEIN G"/>
    <property type="match status" value="1"/>
</dbReference>
<feature type="domain" description="Glucan biosynthesis periplasmic MdoG C-terminal" evidence="9">
    <location>
        <begin position="72"/>
        <end position="543"/>
    </location>
</feature>
<evidence type="ECO:0000256" key="1">
    <source>
        <dbReference type="ARBA" id="ARBA00003458"/>
    </source>
</evidence>
<dbReference type="SUPFAM" id="SSF74650">
    <property type="entry name" value="Galactose mutarotase-like"/>
    <property type="match status" value="1"/>
</dbReference>
<keyword evidence="6 7" id="KW-0574">Periplasm</keyword>
<keyword evidence="12" id="KW-1185">Reference proteome</keyword>
<dbReference type="InterPro" id="IPR014438">
    <property type="entry name" value="Glucan_biosyn_MdoG/MdoD"/>
</dbReference>
<comment type="caution">
    <text evidence="11">The sequence shown here is derived from an EMBL/GenBank/DDBJ whole genome shotgun (WGS) entry which is preliminary data.</text>
</comment>
<dbReference type="OrthoDB" id="335750at2"/>
<dbReference type="EMBL" id="LBGP01000010">
    <property type="protein sequence ID" value="KQB02278.1"/>
    <property type="molecule type" value="Genomic_DNA"/>
</dbReference>
<dbReference type="GO" id="GO:0051274">
    <property type="term" value="P:beta-glucan biosynthetic process"/>
    <property type="evidence" value="ECO:0007669"/>
    <property type="project" value="TreeGrafter"/>
</dbReference>
<comment type="subcellular location">
    <subcellularLocation>
        <location evidence="2 7">Periplasm</location>
    </subcellularLocation>
</comment>
<evidence type="ECO:0000313" key="12">
    <source>
        <dbReference type="Proteomes" id="UP000027331"/>
    </source>
</evidence>
<evidence type="ECO:0000256" key="6">
    <source>
        <dbReference type="ARBA" id="ARBA00022764"/>
    </source>
</evidence>
<reference evidence="11 13" key="2">
    <citation type="journal article" date="2015" name="Genome Biol. Evol.">
        <title>The Dynamics of Genetic Interactions between Vibrio metoecus and Vibrio cholerae, Two Close Relatives Co-Occurring in the Environment.</title>
        <authorList>
            <person name="Orata F.D."/>
            <person name="Kirchberger P.C."/>
            <person name="Meheust R."/>
            <person name="Barlow E.J."/>
            <person name="Tarr C.L."/>
            <person name="Boucher Y."/>
        </authorList>
    </citation>
    <scope>NUCLEOTIDE SEQUENCE [LARGE SCALE GENOMIC DNA]</scope>
    <source>
        <strain evidence="11 13">YB5B04</strain>
    </source>
</reference>
<evidence type="ECO:0000256" key="2">
    <source>
        <dbReference type="ARBA" id="ARBA00004418"/>
    </source>
</evidence>
<protein>
    <recommendedName>
        <fullName evidence="7">Glucans biosynthesis protein G</fullName>
    </recommendedName>
</protein>
<comment type="pathway">
    <text evidence="3 7">Glycan metabolism; osmoregulated periplasmic glucan (OPG) biosynthesis.</text>
</comment>
<dbReference type="Gene3D" id="2.60.40.10">
    <property type="entry name" value="Immunoglobulins"/>
    <property type="match status" value="1"/>
</dbReference>
<evidence type="ECO:0000256" key="7">
    <source>
        <dbReference type="HAMAP-Rule" id="MF_01069"/>
    </source>
</evidence>
<evidence type="ECO:0000256" key="3">
    <source>
        <dbReference type="ARBA" id="ARBA00005001"/>
    </source>
</evidence>
<dbReference type="InterPro" id="IPR013783">
    <property type="entry name" value="Ig-like_fold"/>
</dbReference>
<dbReference type="PATRIC" id="fig|1481663.10.peg.1363"/>
<dbReference type="Proteomes" id="UP000050491">
    <property type="component" value="Unassembled WGS sequence"/>
</dbReference>
<dbReference type="InterPro" id="IPR014756">
    <property type="entry name" value="Ig_E-set"/>
</dbReference>
<feature type="region of interest" description="Disordered" evidence="8">
    <location>
        <begin position="39"/>
        <end position="58"/>
    </location>
</feature>
<reference evidence="10 12" key="1">
    <citation type="submission" date="2014-04" db="EMBL/GenBank/DDBJ databases">
        <title>Vibrio metecus sp. nov., a close relative of Vibrio cholerae isolated from coastal brackish ponds and clinical specimens.</title>
        <authorList>
            <person name="Kirchberger P.C."/>
            <person name="Turnsek M."/>
            <person name="Hunt D.E."/>
            <person name="Haley B.J."/>
            <person name="Colwell R."/>
            <person name="Polz M.F."/>
            <person name="Tarr C.L."/>
            <person name="Boucher Y."/>
        </authorList>
    </citation>
    <scope>NUCLEOTIDE SEQUENCE [LARGE SCALE GENOMIC DNA]</scope>
    <source>
        <strain evidence="10">OP3H</strain>
        <strain evidence="12">PPCK-2014</strain>
    </source>
</reference>
<dbReference type="FunFam" id="2.60.40.10:FF:001915">
    <property type="entry name" value="Glucans biosynthesis protein G"/>
    <property type="match status" value="1"/>
</dbReference>
<proteinExistence type="inferred from homology"/>
<evidence type="ECO:0000256" key="5">
    <source>
        <dbReference type="ARBA" id="ARBA00022729"/>
    </source>
</evidence>
<dbReference type="HAMAP" id="MF_01069">
    <property type="entry name" value="MdoG_OpgG"/>
    <property type="match status" value="1"/>
</dbReference>
<dbReference type="Gene3D" id="2.70.98.10">
    <property type="match status" value="1"/>
</dbReference>
<evidence type="ECO:0000256" key="8">
    <source>
        <dbReference type="SAM" id="MobiDB-lite"/>
    </source>
</evidence>
<dbReference type="FunFam" id="2.70.98.10:FF:000001">
    <property type="entry name" value="Glucans biosynthesis protein G"/>
    <property type="match status" value="1"/>
</dbReference>
<dbReference type="RefSeq" id="WP_055028550.1">
    <property type="nucleotide sequence ID" value="NZ_JBANQT010000001.1"/>
</dbReference>
<organism evidence="11 13">
    <name type="scientific">Vibrio metoecus</name>
    <dbReference type="NCBI Taxonomy" id="1481663"/>
    <lineage>
        <taxon>Bacteria</taxon>
        <taxon>Pseudomonadati</taxon>
        <taxon>Pseudomonadota</taxon>
        <taxon>Gammaproteobacteria</taxon>
        <taxon>Vibrionales</taxon>
        <taxon>Vibrionaceae</taxon>
        <taxon>Vibrio</taxon>
    </lineage>
</organism>
<evidence type="ECO:0000313" key="11">
    <source>
        <dbReference type="EMBL" id="KQB02278.1"/>
    </source>
</evidence>
<gene>
    <name evidence="7" type="primary">opgG</name>
    <name evidence="10" type="ORF">DP83_10350</name>
    <name evidence="11" type="ORF">XV92_08130</name>
</gene>
<dbReference type="PIRSF" id="PIRSF006281">
    <property type="entry name" value="MdoG"/>
    <property type="match status" value="1"/>
</dbReference>
<dbReference type="GO" id="GO:0003824">
    <property type="term" value="F:catalytic activity"/>
    <property type="evidence" value="ECO:0007669"/>
    <property type="project" value="InterPro"/>
</dbReference>
<dbReference type="InterPro" id="IPR023704">
    <property type="entry name" value="MdoG_OpgG"/>
</dbReference>
<dbReference type="Pfam" id="PF04349">
    <property type="entry name" value="MdoG"/>
    <property type="match status" value="1"/>
</dbReference>
<feature type="signal peptide" evidence="7">
    <location>
        <begin position="1"/>
        <end position="35"/>
    </location>
</feature>
<comment type="function">
    <text evidence="1 7">Involved in the biosynthesis of osmoregulated periplasmic glucans (OPGs).</text>
</comment>
<dbReference type="EMBL" id="JJMN01000064">
    <property type="protein sequence ID" value="KDO13548.1"/>
    <property type="molecule type" value="Genomic_DNA"/>
</dbReference>
<dbReference type="AlphaFoldDB" id="A0A067B5Y8"/>
<dbReference type="UniPathway" id="UPA00637"/>
<accession>A0A067B5Y8</accession>
<dbReference type="GO" id="GO:0030246">
    <property type="term" value="F:carbohydrate binding"/>
    <property type="evidence" value="ECO:0007669"/>
    <property type="project" value="InterPro"/>
</dbReference>
<name>A0A067B5Y8_VIBMT</name>
<sequence length="545" mass="61066" precursor="true">MIRVSSAVQRHAQKLIVLFSLLFGASLLMSDNGFATDIKNTETSPSVNTEPAKPVKTGDTKSVVRFAKTGAFDNDTVVRLARQLAKKPYIALKDPLPESLANISYDEYRDIRFKPDSAVWKADGLPYQMQLFHRGFFFQDLIEIALVEGNQATHLSYDPSMFSAGEVLQQNLPTEDIGYSGLRVHYPLNSASYFDELFVFQGASYFRALGKGNAYGLSARGLAIKTADPAGEEFPIFRAFWVEKPNYDTNLIVVHALLDSPSVSGAYRFSIRPGQNTRMDVESVLFPRVEITKVGLAPATSMYMHSPNGRQQTDDFRPSVHDSDGLLMINGRGERLWRPLANPRTLQVSAFMDNSPQGFGLMQRERDYANYQDLEAHYEKRPSLWVEPVGNWGAGAVVLTEIPTQSEIHDNIVAFWKPAQPLAAGSEYRFSYHLNWGAKAEENPQAIIVSRTASGRADIAKPTPKRLFVIDYQVQGDKPAQMPEPKVRTNAGVINNVVIRDNPATNGYRLSFEFDPGEVELAELRAELTLQDSRPVETWLYRWTL</sequence>
<dbReference type="GO" id="GO:0030288">
    <property type="term" value="C:outer membrane-bounded periplasmic space"/>
    <property type="evidence" value="ECO:0007669"/>
    <property type="project" value="TreeGrafter"/>
</dbReference>
<evidence type="ECO:0000259" key="9">
    <source>
        <dbReference type="Pfam" id="PF04349"/>
    </source>
</evidence>
<dbReference type="SUPFAM" id="SSF81296">
    <property type="entry name" value="E set domains"/>
    <property type="match status" value="1"/>
</dbReference>
<dbReference type="InterPro" id="IPR007444">
    <property type="entry name" value="Glucan_biosyn_MdoG_C"/>
</dbReference>
<evidence type="ECO:0000256" key="4">
    <source>
        <dbReference type="ARBA" id="ARBA00009284"/>
    </source>
</evidence>
<evidence type="ECO:0000313" key="10">
    <source>
        <dbReference type="EMBL" id="KDO13548.1"/>
    </source>
</evidence>